<dbReference type="InterPro" id="IPR051270">
    <property type="entry name" value="Tyrosine-tRNA_ligase_regulator"/>
</dbReference>
<dbReference type="PROSITE" id="PS50886">
    <property type="entry name" value="TRBD"/>
    <property type="match status" value="1"/>
</dbReference>
<dbReference type="NCBIfam" id="NF007495">
    <property type="entry name" value="PRK10089.1-4"/>
    <property type="match status" value="1"/>
</dbReference>
<dbReference type="InterPro" id="IPR012340">
    <property type="entry name" value="NA-bd_OB-fold"/>
</dbReference>
<proteinExistence type="predicted"/>
<dbReference type="AlphaFoldDB" id="T0YY56"/>
<keyword evidence="1" id="KW-0820">tRNA-binding</keyword>
<dbReference type="InterPro" id="IPR008231">
    <property type="entry name" value="CsaA"/>
</dbReference>
<dbReference type="FunFam" id="2.40.50.140:FF:000165">
    <property type="entry name" value="Chaperone CsaA"/>
    <property type="match status" value="1"/>
</dbReference>
<gene>
    <name evidence="4" type="ORF">B2A_11680</name>
</gene>
<dbReference type="CDD" id="cd02798">
    <property type="entry name" value="tRNA_bind_CsaA"/>
    <property type="match status" value="1"/>
</dbReference>
<protein>
    <submittedName>
        <fullName evidence="4">Secretion chaperone CsaA</fullName>
    </submittedName>
</protein>
<dbReference type="NCBIfam" id="TIGR02222">
    <property type="entry name" value="chap_CsaA"/>
    <property type="match status" value="1"/>
</dbReference>
<evidence type="ECO:0000256" key="2">
    <source>
        <dbReference type="ARBA" id="ARBA00022884"/>
    </source>
</evidence>
<dbReference type="PANTHER" id="PTHR11586">
    <property type="entry name" value="TRNA-AMINOACYLATION COFACTOR ARC1 FAMILY MEMBER"/>
    <property type="match status" value="1"/>
</dbReference>
<dbReference type="GO" id="GO:0000049">
    <property type="term" value="F:tRNA binding"/>
    <property type="evidence" value="ECO:0007669"/>
    <property type="project" value="UniProtKB-KW"/>
</dbReference>
<organism evidence="4">
    <name type="scientific">mine drainage metagenome</name>
    <dbReference type="NCBI Taxonomy" id="410659"/>
    <lineage>
        <taxon>unclassified sequences</taxon>
        <taxon>metagenomes</taxon>
        <taxon>ecological metagenomes</taxon>
    </lineage>
</organism>
<dbReference type="NCBIfam" id="NF007494">
    <property type="entry name" value="PRK10089.1-3"/>
    <property type="match status" value="1"/>
</dbReference>
<dbReference type="Pfam" id="PF01588">
    <property type="entry name" value="tRNA_bind"/>
    <property type="match status" value="1"/>
</dbReference>
<reference evidence="4" key="2">
    <citation type="journal article" date="2014" name="ISME J.">
        <title>Microbial stratification in low pH oxic and suboxic macroscopic growths along an acid mine drainage.</title>
        <authorList>
            <person name="Mendez-Garcia C."/>
            <person name="Mesa V."/>
            <person name="Sprenger R.R."/>
            <person name="Richter M."/>
            <person name="Diez M.S."/>
            <person name="Solano J."/>
            <person name="Bargiela R."/>
            <person name="Golyshina O.V."/>
            <person name="Manteca A."/>
            <person name="Ramos J.L."/>
            <person name="Gallego J.R."/>
            <person name="Llorente I."/>
            <person name="Martins Dos Santos V.A."/>
            <person name="Jensen O.N."/>
            <person name="Pelaez A.I."/>
            <person name="Sanchez J."/>
            <person name="Ferrer M."/>
        </authorList>
    </citation>
    <scope>NUCLEOTIDE SEQUENCE</scope>
</reference>
<keyword evidence="2" id="KW-0694">RNA-binding</keyword>
<evidence type="ECO:0000259" key="3">
    <source>
        <dbReference type="PROSITE" id="PS50886"/>
    </source>
</evidence>
<dbReference type="SUPFAM" id="SSF50249">
    <property type="entry name" value="Nucleic acid-binding proteins"/>
    <property type="match status" value="1"/>
</dbReference>
<accession>T0YY56</accession>
<feature type="domain" description="TRNA-binding" evidence="3">
    <location>
        <begin position="7"/>
        <end position="110"/>
    </location>
</feature>
<dbReference type="PANTHER" id="PTHR11586:SF37">
    <property type="entry name" value="TRNA-BINDING DOMAIN-CONTAINING PROTEIN"/>
    <property type="match status" value="1"/>
</dbReference>
<comment type="caution">
    <text evidence="4">The sequence shown here is derived from an EMBL/GenBank/DDBJ whole genome shotgun (WGS) entry which is preliminary data.</text>
</comment>
<dbReference type="InterPro" id="IPR002547">
    <property type="entry name" value="tRNA-bd_dom"/>
</dbReference>
<sequence>MEIDWKDFEKVDMRIGTIIKVDDFPKAKKPAYQLTIDFGSIGVKRSSAQITNYSKDELNGMKVVAVVNFPPKQVADFISEVLVLGALTDEGVILLTPSKKESAKPGDRIA</sequence>
<name>T0YY56_9ZZZZ</name>
<dbReference type="EMBL" id="AUZZ01008438">
    <property type="protein sequence ID" value="EQD37983.1"/>
    <property type="molecule type" value="Genomic_DNA"/>
</dbReference>
<evidence type="ECO:0000313" key="4">
    <source>
        <dbReference type="EMBL" id="EQD37983.1"/>
    </source>
</evidence>
<reference evidence="4" key="1">
    <citation type="submission" date="2013-08" db="EMBL/GenBank/DDBJ databases">
        <authorList>
            <person name="Mendez C."/>
            <person name="Richter M."/>
            <person name="Ferrer M."/>
            <person name="Sanchez J."/>
        </authorList>
    </citation>
    <scope>NUCLEOTIDE SEQUENCE</scope>
</reference>
<dbReference type="Gene3D" id="2.40.50.140">
    <property type="entry name" value="Nucleic acid-binding proteins"/>
    <property type="match status" value="1"/>
</dbReference>
<evidence type="ECO:0000256" key="1">
    <source>
        <dbReference type="ARBA" id="ARBA00022555"/>
    </source>
</evidence>